<dbReference type="GO" id="GO:0005829">
    <property type="term" value="C:cytosol"/>
    <property type="evidence" value="ECO:0007669"/>
    <property type="project" value="TreeGrafter"/>
</dbReference>
<dbReference type="SUPFAM" id="SSF52768">
    <property type="entry name" value="Arginase/deacetylase"/>
    <property type="match status" value="1"/>
</dbReference>
<dbReference type="EMBL" id="JAFNAA010000014">
    <property type="protein sequence ID" value="MBO1109060.1"/>
    <property type="molecule type" value="Genomic_DNA"/>
</dbReference>
<reference evidence="5" key="1">
    <citation type="submission" date="2021-03" db="EMBL/GenBank/DDBJ databases">
        <title>Plesiomonas shigelloides zfcc0051, isolated from zebrafish feces.</title>
        <authorList>
            <person name="Vanderhoek Z."/>
            <person name="Gaulke C."/>
        </authorList>
    </citation>
    <scope>NUCLEOTIDE SEQUENCE</scope>
    <source>
        <strain evidence="5">Zfcc0051</strain>
    </source>
</reference>
<evidence type="ECO:0000256" key="4">
    <source>
        <dbReference type="PROSITE-ProRule" id="PRU00742"/>
    </source>
</evidence>
<comment type="similarity">
    <text evidence="4">Belongs to the arginase family.</text>
</comment>
<dbReference type="Gene3D" id="3.40.800.10">
    <property type="entry name" value="Ureohydrolase domain"/>
    <property type="match status" value="1"/>
</dbReference>
<keyword evidence="2" id="KW-0378">Hydrolase</keyword>
<dbReference type="InterPro" id="IPR023696">
    <property type="entry name" value="Ureohydrolase_dom_sf"/>
</dbReference>
<dbReference type="PROSITE" id="PS51409">
    <property type="entry name" value="ARGINASE_2"/>
    <property type="match status" value="1"/>
</dbReference>
<dbReference type="InterPro" id="IPR006035">
    <property type="entry name" value="Ureohydrolase"/>
</dbReference>
<gene>
    <name evidence="5" type="ORF">J2R62_12725</name>
</gene>
<dbReference type="Proteomes" id="UP000664658">
    <property type="component" value="Unassembled WGS sequence"/>
</dbReference>
<dbReference type="PRINTS" id="PR00116">
    <property type="entry name" value="ARGINASE"/>
</dbReference>
<dbReference type="Pfam" id="PF00491">
    <property type="entry name" value="Arginase"/>
    <property type="match status" value="1"/>
</dbReference>
<dbReference type="AlphaFoldDB" id="A0A8I2B5K7"/>
<organism evidence="5 6">
    <name type="scientific">Plesiomonas shigelloides</name>
    <name type="common">Aeromonas shigelloides</name>
    <dbReference type="NCBI Taxonomy" id="703"/>
    <lineage>
        <taxon>Bacteria</taxon>
        <taxon>Pseudomonadati</taxon>
        <taxon>Pseudomonadota</taxon>
        <taxon>Gammaproteobacteria</taxon>
        <taxon>Enterobacterales</taxon>
        <taxon>Enterobacteriaceae</taxon>
        <taxon>Plesiomonas</taxon>
    </lineage>
</organism>
<evidence type="ECO:0000256" key="1">
    <source>
        <dbReference type="ARBA" id="ARBA00022723"/>
    </source>
</evidence>
<evidence type="ECO:0000256" key="3">
    <source>
        <dbReference type="ARBA" id="ARBA00023211"/>
    </source>
</evidence>
<evidence type="ECO:0000313" key="6">
    <source>
        <dbReference type="Proteomes" id="UP000664658"/>
    </source>
</evidence>
<keyword evidence="3" id="KW-0464">Manganese</keyword>
<sequence>MKIELRQHKTTSRSSEALTHTHAKRRFALVGAPFNQMGCVTTRTNTAAQLRESTDSEPGLSEWMAVRNARWGADIIDAGDVLPSPEVWALLAQPVDGAPDERGFKDQALARYCADLHAMLLMQYRAGRVPLTLGGDHAIAFASVQAALQFYQQEQGKKVAVVWVDAHADCNHTLDSNLHGKPLAMLMNRYPYHGWSVPVERELAAANLFYVGVRDMMPCEYALIRDLGITCFDMPLIEQLGFGEVVGRLCRELERDYDHVYLSFDYDALDGSLFRACATPNVGGLSAREALHLVHSVASCTGFIGADFVEYLPERDPDAISKALMVKLMDAVWGYRI</sequence>
<protein>
    <submittedName>
        <fullName evidence="5">Arginase family protein</fullName>
    </submittedName>
</protein>
<comment type="caution">
    <text evidence="5">The sequence shown here is derived from an EMBL/GenBank/DDBJ whole genome shotgun (WGS) entry which is preliminary data.</text>
</comment>
<dbReference type="GO" id="GO:0030145">
    <property type="term" value="F:manganese ion binding"/>
    <property type="evidence" value="ECO:0007669"/>
    <property type="project" value="TreeGrafter"/>
</dbReference>
<dbReference type="PANTHER" id="PTHR43782">
    <property type="entry name" value="ARGINASE"/>
    <property type="match status" value="1"/>
</dbReference>
<accession>A0A8I2B5K7</accession>
<keyword evidence="1" id="KW-0479">Metal-binding</keyword>
<dbReference type="RefSeq" id="WP_207542346.1">
    <property type="nucleotide sequence ID" value="NZ_JAFNAA010000014.1"/>
</dbReference>
<name>A0A8I2B5K7_PLESH</name>
<dbReference type="PANTHER" id="PTHR43782:SF3">
    <property type="entry name" value="ARGINASE"/>
    <property type="match status" value="1"/>
</dbReference>
<dbReference type="GO" id="GO:0004053">
    <property type="term" value="F:arginase activity"/>
    <property type="evidence" value="ECO:0007669"/>
    <property type="project" value="TreeGrafter"/>
</dbReference>
<evidence type="ECO:0000313" key="5">
    <source>
        <dbReference type="EMBL" id="MBO1109060.1"/>
    </source>
</evidence>
<evidence type="ECO:0000256" key="2">
    <source>
        <dbReference type="ARBA" id="ARBA00022801"/>
    </source>
</evidence>
<proteinExistence type="inferred from homology"/>